<comment type="caution">
    <text evidence="1">The sequence shown here is derived from an EMBL/GenBank/DDBJ whole genome shotgun (WGS) entry which is preliminary data.</text>
</comment>
<proteinExistence type="predicted"/>
<reference evidence="1 2" key="2">
    <citation type="journal article" date="2022" name="Mol. Ecol. Resour.">
        <title>The genomes of chicory, endive, great burdock and yacon provide insights into Asteraceae paleo-polyploidization history and plant inulin production.</title>
        <authorList>
            <person name="Fan W."/>
            <person name="Wang S."/>
            <person name="Wang H."/>
            <person name="Wang A."/>
            <person name="Jiang F."/>
            <person name="Liu H."/>
            <person name="Zhao H."/>
            <person name="Xu D."/>
            <person name="Zhang Y."/>
        </authorList>
    </citation>
    <scope>NUCLEOTIDE SEQUENCE [LARGE SCALE GENOMIC DNA]</scope>
    <source>
        <strain evidence="2">cv. Punajuju</strain>
        <tissue evidence="1">Leaves</tissue>
    </source>
</reference>
<organism evidence="1 2">
    <name type="scientific">Cichorium intybus</name>
    <name type="common">Chicory</name>
    <dbReference type="NCBI Taxonomy" id="13427"/>
    <lineage>
        <taxon>Eukaryota</taxon>
        <taxon>Viridiplantae</taxon>
        <taxon>Streptophyta</taxon>
        <taxon>Embryophyta</taxon>
        <taxon>Tracheophyta</taxon>
        <taxon>Spermatophyta</taxon>
        <taxon>Magnoliopsida</taxon>
        <taxon>eudicotyledons</taxon>
        <taxon>Gunneridae</taxon>
        <taxon>Pentapetalae</taxon>
        <taxon>asterids</taxon>
        <taxon>campanulids</taxon>
        <taxon>Asterales</taxon>
        <taxon>Asteraceae</taxon>
        <taxon>Cichorioideae</taxon>
        <taxon>Cichorieae</taxon>
        <taxon>Cichoriinae</taxon>
        <taxon>Cichorium</taxon>
    </lineage>
</organism>
<dbReference type="Proteomes" id="UP001055811">
    <property type="component" value="Linkage Group LG09"/>
</dbReference>
<dbReference type="EMBL" id="CM042017">
    <property type="protein sequence ID" value="KAI3689639.1"/>
    <property type="molecule type" value="Genomic_DNA"/>
</dbReference>
<sequence>MFSFRLAGRLGKDGEGKVHIYCNGEGLLFVDINCNGEGLSRGRFAKKRRHICGITPVKALTGGLDYVLEQLVLSSMAVLCLFSSYSLMILLIHLGPILPQEDALDLLIDVLINEISR</sequence>
<protein>
    <submittedName>
        <fullName evidence="1">Uncharacterized protein</fullName>
    </submittedName>
</protein>
<evidence type="ECO:0000313" key="2">
    <source>
        <dbReference type="Proteomes" id="UP001055811"/>
    </source>
</evidence>
<reference evidence="2" key="1">
    <citation type="journal article" date="2022" name="Mol. Ecol. Resour.">
        <title>The genomes of chicory, endive, great burdock and yacon provide insights into Asteraceae palaeo-polyploidization history and plant inulin production.</title>
        <authorList>
            <person name="Fan W."/>
            <person name="Wang S."/>
            <person name="Wang H."/>
            <person name="Wang A."/>
            <person name="Jiang F."/>
            <person name="Liu H."/>
            <person name="Zhao H."/>
            <person name="Xu D."/>
            <person name="Zhang Y."/>
        </authorList>
    </citation>
    <scope>NUCLEOTIDE SEQUENCE [LARGE SCALE GENOMIC DNA]</scope>
    <source>
        <strain evidence="2">cv. Punajuju</strain>
    </source>
</reference>
<keyword evidence="2" id="KW-1185">Reference proteome</keyword>
<name>A0ACB8YV61_CICIN</name>
<gene>
    <name evidence="1" type="ORF">L2E82_47603</name>
</gene>
<evidence type="ECO:0000313" key="1">
    <source>
        <dbReference type="EMBL" id="KAI3689639.1"/>
    </source>
</evidence>
<accession>A0ACB8YV61</accession>